<evidence type="ECO:0000256" key="1">
    <source>
        <dbReference type="SAM" id="MobiDB-lite"/>
    </source>
</evidence>
<dbReference type="AlphaFoldDB" id="A0A4Z0C8V8"/>
<organism evidence="3 4">
    <name type="scientific">Ramlibacter humi</name>
    <dbReference type="NCBI Taxonomy" id="2530451"/>
    <lineage>
        <taxon>Bacteria</taxon>
        <taxon>Pseudomonadati</taxon>
        <taxon>Pseudomonadota</taxon>
        <taxon>Betaproteobacteria</taxon>
        <taxon>Burkholderiales</taxon>
        <taxon>Comamonadaceae</taxon>
        <taxon>Ramlibacter</taxon>
    </lineage>
</organism>
<keyword evidence="4" id="KW-1185">Reference proteome</keyword>
<keyword evidence="2" id="KW-0732">Signal</keyword>
<accession>A0A4Z0C8V8</accession>
<dbReference type="RefSeq" id="WP_135248055.1">
    <property type="nucleotide sequence ID" value="NZ_SMLK01000001.1"/>
</dbReference>
<feature type="signal peptide" evidence="2">
    <location>
        <begin position="1"/>
        <end position="18"/>
    </location>
</feature>
<name>A0A4Z0C8V8_9BURK</name>
<feature type="chain" id="PRO_5021439303" evidence="2">
    <location>
        <begin position="19"/>
        <end position="148"/>
    </location>
</feature>
<gene>
    <name evidence="3" type="ORF">EZ216_02830</name>
</gene>
<sequence length="148" mass="14975">MRLLLAVALSALACTAHAEDPLKSAECGAALEALQAARADGDATRVEAVRSQAARACLGGNGDAQRPSPAAQPPIAVAPPVIVPREPRRAPVAPPPPATVTIERPTVLTHCDPGGCWDSDGRRLNRAGAVLMGPRGACATAGATVHCP</sequence>
<comment type="caution">
    <text evidence="3">The sequence shown here is derived from an EMBL/GenBank/DDBJ whole genome shotgun (WGS) entry which is preliminary data.</text>
</comment>
<dbReference type="OrthoDB" id="8690412at2"/>
<dbReference type="Proteomes" id="UP000297839">
    <property type="component" value="Unassembled WGS sequence"/>
</dbReference>
<evidence type="ECO:0000313" key="4">
    <source>
        <dbReference type="Proteomes" id="UP000297839"/>
    </source>
</evidence>
<evidence type="ECO:0000313" key="3">
    <source>
        <dbReference type="EMBL" id="TFZ08117.1"/>
    </source>
</evidence>
<proteinExistence type="predicted"/>
<reference evidence="3 4" key="1">
    <citation type="submission" date="2019-03" db="EMBL/GenBank/DDBJ databases">
        <title>Ramlibacter sp. 18x22-1, whole genome shotgun sequence.</title>
        <authorList>
            <person name="Zhang X."/>
            <person name="Feng G."/>
            <person name="Zhu H."/>
        </authorList>
    </citation>
    <scope>NUCLEOTIDE SEQUENCE [LARGE SCALE GENOMIC DNA]</scope>
    <source>
        <strain evidence="3 4">18x22-1</strain>
    </source>
</reference>
<evidence type="ECO:0000256" key="2">
    <source>
        <dbReference type="SAM" id="SignalP"/>
    </source>
</evidence>
<dbReference type="EMBL" id="SMLK01000001">
    <property type="protein sequence ID" value="TFZ08117.1"/>
    <property type="molecule type" value="Genomic_DNA"/>
</dbReference>
<protein>
    <submittedName>
        <fullName evidence="3">Uncharacterized protein</fullName>
    </submittedName>
</protein>
<feature type="region of interest" description="Disordered" evidence="1">
    <location>
        <begin position="80"/>
        <end position="100"/>
    </location>
</feature>